<evidence type="ECO:0000256" key="2">
    <source>
        <dbReference type="SAM" id="SignalP"/>
    </source>
</evidence>
<keyword evidence="4" id="KW-1185">Reference proteome</keyword>
<protein>
    <submittedName>
        <fullName evidence="3 5">Uncharacterized protein</fullName>
    </submittedName>
</protein>
<dbReference type="Proteomes" id="UP000271162">
    <property type="component" value="Unassembled WGS sequence"/>
</dbReference>
<gene>
    <name evidence="3" type="ORF">NBR_LOCUS11268</name>
</gene>
<feature type="region of interest" description="Disordered" evidence="1">
    <location>
        <begin position="93"/>
        <end position="114"/>
    </location>
</feature>
<evidence type="ECO:0000256" key="1">
    <source>
        <dbReference type="SAM" id="MobiDB-lite"/>
    </source>
</evidence>
<accession>A0A0N4Y5J0</accession>
<reference evidence="3 4" key="2">
    <citation type="submission" date="2018-11" db="EMBL/GenBank/DDBJ databases">
        <authorList>
            <consortium name="Pathogen Informatics"/>
        </authorList>
    </citation>
    <scope>NUCLEOTIDE SEQUENCE [LARGE SCALE GENOMIC DNA]</scope>
</reference>
<feature type="chain" id="PRO_5043125450" evidence="2">
    <location>
        <begin position="17"/>
        <end position="114"/>
    </location>
</feature>
<sequence>MRTILVLLFLCACVSAVSVTASTRLVETSKSPKTIKSNEMNPLVELKRSFESMLRDFHKKLEELHGEIRDRVALVRKKLEEVAKRLEKPKRTKLVSSVTKGPRKANVSKETTTV</sequence>
<evidence type="ECO:0000313" key="3">
    <source>
        <dbReference type="EMBL" id="VDL74857.1"/>
    </source>
</evidence>
<organism evidence="5">
    <name type="scientific">Nippostrongylus brasiliensis</name>
    <name type="common">Rat hookworm</name>
    <dbReference type="NCBI Taxonomy" id="27835"/>
    <lineage>
        <taxon>Eukaryota</taxon>
        <taxon>Metazoa</taxon>
        <taxon>Ecdysozoa</taxon>
        <taxon>Nematoda</taxon>
        <taxon>Chromadorea</taxon>
        <taxon>Rhabditida</taxon>
        <taxon>Rhabditina</taxon>
        <taxon>Rhabditomorpha</taxon>
        <taxon>Strongyloidea</taxon>
        <taxon>Heligmosomidae</taxon>
        <taxon>Nippostrongylus</taxon>
    </lineage>
</organism>
<evidence type="ECO:0000313" key="4">
    <source>
        <dbReference type="Proteomes" id="UP000271162"/>
    </source>
</evidence>
<dbReference type="EMBL" id="UYSL01020492">
    <property type="protein sequence ID" value="VDL74857.1"/>
    <property type="molecule type" value="Genomic_DNA"/>
</dbReference>
<keyword evidence="2" id="KW-0732">Signal</keyword>
<dbReference type="AlphaFoldDB" id="A0A0N4Y5J0"/>
<evidence type="ECO:0000313" key="5">
    <source>
        <dbReference type="WBParaSite" id="NBR_0001126701-mRNA-1"/>
    </source>
</evidence>
<reference evidence="5" key="1">
    <citation type="submission" date="2017-02" db="UniProtKB">
        <authorList>
            <consortium name="WormBaseParasite"/>
        </authorList>
    </citation>
    <scope>IDENTIFICATION</scope>
</reference>
<proteinExistence type="predicted"/>
<feature type="signal peptide" evidence="2">
    <location>
        <begin position="1"/>
        <end position="16"/>
    </location>
</feature>
<name>A0A0N4Y5J0_NIPBR</name>
<dbReference type="WBParaSite" id="NBR_0001126701-mRNA-1">
    <property type="protein sequence ID" value="NBR_0001126701-mRNA-1"/>
    <property type="gene ID" value="NBR_0001126701"/>
</dbReference>